<accession>A0A4V6MEE1</accession>
<dbReference type="InterPro" id="IPR035437">
    <property type="entry name" value="SNase_OB-fold_sf"/>
</dbReference>
<gene>
    <name evidence="3" type="ORF">EV383_5705</name>
</gene>
<keyword evidence="3" id="KW-0540">Nuclease</keyword>
<evidence type="ECO:0000256" key="2">
    <source>
        <dbReference type="SAM" id="SignalP"/>
    </source>
</evidence>
<feature type="signal peptide" evidence="2">
    <location>
        <begin position="1"/>
        <end position="20"/>
    </location>
</feature>
<proteinExistence type="predicted"/>
<organism evidence="3 4">
    <name type="scientific">Pseudonocardia sediminis</name>
    <dbReference type="NCBI Taxonomy" id="1397368"/>
    <lineage>
        <taxon>Bacteria</taxon>
        <taxon>Bacillati</taxon>
        <taxon>Actinomycetota</taxon>
        <taxon>Actinomycetes</taxon>
        <taxon>Pseudonocardiales</taxon>
        <taxon>Pseudonocardiaceae</taxon>
        <taxon>Pseudonocardia</taxon>
    </lineage>
</organism>
<keyword evidence="4" id="KW-1185">Reference proteome</keyword>
<sequence length="234" mass="24582">MRTAYKVWSGLAAGVFCIVAVTDLSRTGATPAPAPTVVAGSTTPTTPPPGHGPAAVASQTSSPATVGELVSVTKVVDGDTIEVTGGRKVRFLGIDACETDTRGGREARESLELSVSGQQVRLVADGRRDVDDYGRLLRRVERDSTYVSDYDPYINDIGLSLIGDDAVGVYERKNDAPAAYLAELRERDYSSARDCTGTPVAPASSGGGNYVSNGDVNMPDGALTGGYCARKWWC</sequence>
<evidence type="ECO:0000256" key="1">
    <source>
        <dbReference type="SAM" id="MobiDB-lite"/>
    </source>
</evidence>
<keyword evidence="3" id="KW-0255">Endonuclease</keyword>
<dbReference type="Proteomes" id="UP000291591">
    <property type="component" value="Unassembled WGS sequence"/>
</dbReference>
<feature type="compositionally biased region" description="Low complexity" evidence="1">
    <location>
        <begin position="29"/>
        <end position="44"/>
    </location>
</feature>
<feature type="chain" id="PRO_5039146033" evidence="2">
    <location>
        <begin position="21"/>
        <end position="234"/>
    </location>
</feature>
<protein>
    <submittedName>
        <fullName evidence="3">Endonuclease YncB(Thermonuclease family)</fullName>
    </submittedName>
</protein>
<name>A0A4V6MEE1_PSEST</name>
<dbReference type="EMBL" id="SHKL01000001">
    <property type="protein sequence ID" value="RZT88760.1"/>
    <property type="molecule type" value="Genomic_DNA"/>
</dbReference>
<evidence type="ECO:0000313" key="4">
    <source>
        <dbReference type="Proteomes" id="UP000291591"/>
    </source>
</evidence>
<evidence type="ECO:0000313" key="3">
    <source>
        <dbReference type="EMBL" id="RZT88760.1"/>
    </source>
</evidence>
<dbReference type="AlphaFoldDB" id="A0A4V6MEE1"/>
<reference evidence="3 4" key="1">
    <citation type="submission" date="2019-02" db="EMBL/GenBank/DDBJ databases">
        <title>Sequencing the genomes of 1000 actinobacteria strains.</title>
        <authorList>
            <person name="Klenk H.-P."/>
        </authorList>
    </citation>
    <scope>NUCLEOTIDE SEQUENCE [LARGE SCALE GENOMIC DNA]</scope>
    <source>
        <strain evidence="3 4">DSM 45779</strain>
    </source>
</reference>
<keyword evidence="2" id="KW-0732">Signal</keyword>
<comment type="caution">
    <text evidence="3">The sequence shown here is derived from an EMBL/GenBank/DDBJ whole genome shotgun (WGS) entry which is preliminary data.</text>
</comment>
<dbReference type="Gene3D" id="2.40.50.90">
    <property type="match status" value="1"/>
</dbReference>
<dbReference type="GO" id="GO:0004519">
    <property type="term" value="F:endonuclease activity"/>
    <property type="evidence" value="ECO:0007669"/>
    <property type="project" value="UniProtKB-KW"/>
</dbReference>
<feature type="region of interest" description="Disordered" evidence="1">
    <location>
        <begin position="29"/>
        <end position="62"/>
    </location>
</feature>
<keyword evidence="3" id="KW-0378">Hydrolase</keyword>
<dbReference type="SUPFAM" id="SSF50199">
    <property type="entry name" value="Staphylococcal nuclease"/>
    <property type="match status" value="1"/>
</dbReference>